<dbReference type="PANTHER" id="PTHR34512:SF30">
    <property type="entry name" value="OUTER MEMBRANE PROTEIN ASSEMBLY FACTOR BAMB"/>
    <property type="match status" value="1"/>
</dbReference>
<evidence type="ECO:0000256" key="1">
    <source>
        <dbReference type="SAM" id="MobiDB-lite"/>
    </source>
</evidence>
<gene>
    <name evidence="4" type="ORF">JIN81_17060</name>
</gene>
<proteinExistence type="predicted"/>
<sequence>MKWHTPASRTLALCLAAASILPTFANPSDWPHYLGPDKNSISPDPTPLADSWPADGPPEIWSIEVEPGHGGPAVVDGKVYFMDRVDSEKDVLRVLDFETGKVLQEAAVESPGRVNFPGSRGVPTVTDTHVFATGPMGIVAAWKRSDLSLLWTVDVVKEFGADPLHFGYAVHPQIHEDLVIIATNAKDASVVALEINTGKLVWKAGGLFGSLSSPLIREFQGRDQILYISNKTPEKPSGNDTPSVAGLDPKTGKVLWRYQDFPFNLPIPAPVVVDDQTLFLTAGYEAGSQLVKFNGDQKPTSRRTSKWGAHICPPIVHDGHIYFLTHENSTLKNKKVWPELGLHCITTSGEKRWNSGAEPMFGRGSMILADGKLIIRDSYFGKLYLVKPDPEGYHQLAEANPFNHRRRDLKRWAPLVISKGRLLIRDEREMKCLDLRGK</sequence>
<keyword evidence="5" id="KW-1185">Reference proteome</keyword>
<dbReference type="InterPro" id="IPR018391">
    <property type="entry name" value="PQQ_b-propeller_rpt"/>
</dbReference>
<dbReference type="PANTHER" id="PTHR34512">
    <property type="entry name" value="CELL SURFACE PROTEIN"/>
    <property type="match status" value="1"/>
</dbReference>
<evidence type="ECO:0000259" key="3">
    <source>
        <dbReference type="Pfam" id="PF13360"/>
    </source>
</evidence>
<organism evidence="4 5">
    <name type="scientific">Haloferula rosea</name>
    <dbReference type="NCBI Taxonomy" id="490093"/>
    <lineage>
        <taxon>Bacteria</taxon>
        <taxon>Pseudomonadati</taxon>
        <taxon>Verrucomicrobiota</taxon>
        <taxon>Verrucomicrobiia</taxon>
        <taxon>Verrucomicrobiales</taxon>
        <taxon>Verrucomicrobiaceae</taxon>
        <taxon>Haloferula</taxon>
    </lineage>
</organism>
<evidence type="ECO:0000256" key="2">
    <source>
        <dbReference type="SAM" id="SignalP"/>
    </source>
</evidence>
<dbReference type="SMART" id="SM00564">
    <property type="entry name" value="PQQ"/>
    <property type="match status" value="4"/>
</dbReference>
<evidence type="ECO:0000313" key="5">
    <source>
        <dbReference type="Proteomes" id="UP000658278"/>
    </source>
</evidence>
<dbReference type="Proteomes" id="UP000658278">
    <property type="component" value="Unassembled WGS sequence"/>
</dbReference>
<evidence type="ECO:0000313" key="4">
    <source>
        <dbReference type="EMBL" id="MBK1828747.1"/>
    </source>
</evidence>
<reference evidence="4" key="1">
    <citation type="submission" date="2021-01" db="EMBL/GenBank/DDBJ databases">
        <title>Modified the classification status of verrucomicrobia.</title>
        <authorList>
            <person name="Feng X."/>
        </authorList>
    </citation>
    <scope>NUCLEOTIDE SEQUENCE</scope>
    <source>
        <strain evidence="4">KCTC 22201</strain>
    </source>
</reference>
<feature type="signal peptide" evidence="2">
    <location>
        <begin position="1"/>
        <end position="25"/>
    </location>
</feature>
<name>A0A934RFV6_9BACT</name>
<accession>A0A934RFV6</accession>
<feature type="region of interest" description="Disordered" evidence="1">
    <location>
        <begin position="35"/>
        <end position="54"/>
    </location>
</feature>
<dbReference type="SUPFAM" id="SSF50998">
    <property type="entry name" value="Quinoprotein alcohol dehydrogenase-like"/>
    <property type="match status" value="1"/>
</dbReference>
<protein>
    <submittedName>
        <fullName evidence="4">PQQ-like beta-propeller repeat protein</fullName>
    </submittedName>
</protein>
<feature type="domain" description="Pyrrolo-quinoline quinone repeat" evidence="3">
    <location>
        <begin position="91"/>
        <end position="326"/>
    </location>
</feature>
<dbReference type="Pfam" id="PF13360">
    <property type="entry name" value="PQQ_2"/>
    <property type="match status" value="1"/>
</dbReference>
<comment type="caution">
    <text evidence="4">The sequence shown here is derived from an EMBL/GenBank/DDBJ whole genome shotgun (WGS) entry which is preliminary data.</text>
</comment>
<dbReference type="Gene3D" id="2.130.10.10">
    <property type="entry name" value="YVTN repeat-like/Quinoprotein amine dehydrogenase"/>
    <property type="match status" value="1"/>
</dbReference>
<dbReference type="EMBL" id="JAENII010000016">
    <property type="protein sequence ID" value="MBK1828747.1"/>
    <property type="molecule type" value="Genomic_DNA"/>
</dbReference>
<feature type="chain" id="PRO_5037296841" evidence="2">
    <location>
        <begin position="26"/>
        <end position="438"/>
    </location>
</feature>
<dbReference type="InterPro" id="IPR002372">
    <property type="entry name" value="PQQ_rpt_dom"/>
</dbReference>
<dbReference type="InterPro" id="IPR011047">
    <property type="entry name" value="Quinoprotein_ADH-like_sf"/>
</dbReference>
<dbReference type="RefSeq" id="WP_200282768.1">
    <property type="nucleotide sequence ID" value="NZ_JAENII010000016.1"/>
</dbReference>
<dbReference type="AlphaFoldDB" id="A0A934RFV6"/>
<dbReference type="InterPro" id="IPR015943">
    <property type="entry name" value="WD40/YVTN_repeat-like_dom_sf"/>
</dbReference>
<keyword evidence="2" id="KW-0732">Signal</keyword>